<organism evidence="2 3">
    <name type="scientific">Vibrio cholerae</name>
    <dbReference type="NCBI Taxonomy" id="666"/>
    <lineage>
        <taxon>Bacteria</taxon>
        <taxon>Pseudomonadati</taxon>
        <taxon>Pseudomonadota</taxon>
        <taxon>Gammaproteobacteria</taxon>
        <taxon>Vibrionales</taxon>
        <taxon>Vibrionaceae</taxon>
        <taxon>Vibrio</taxon>
    </lineage>
</organism>
<name>A0A655UAQ1_VIBCL</name>
<accession>A0A655UAQ1</accession>
<proteinExistence type="predicted"/>
<sequence length="58" mass="6474">MAAGLNQFGARLDHGKWVRNVLQHLHASHYIIGVRVGLSMCFHRALDVGEFGTRLKGM</sequence>
<dbReference type="Proteomes" id="UP000044806">
    <property type="component" value="Unassembled WGS sequence"/>
</dbReference>
<protein>
    <submittedName>
        <fullName evidence="2">Uncharacterized protein</fullName>
    </submittedName>
</protein>
<gene>
    <name evidence="1" type="ORF">ERS013165_00840</name>
    <name evidence="2" type="ORF">ERS013200_01913</name>
</gene>
<evidence type="ECO:0000313" key="2">
    <source>
        <dbReference type="EMBL" id="CSC65764.1"/>
    </source>
</evidence>
<dbReference type="EMBL" id="CWOW01000003">
    <property type="protein sequence ID" value="CSA14068.1"/>
    <property type="molecule type" value="Genomic_DNA"/>
</dbReference>
<evidence type="ECO:0000313" key="4">
    <source>
        <dbReference type="Proteomes" id="UP000044806"/>
    </source>
</evidence>
<dbReference type="EMBL" id="CWQY01000011">
    <property type="protein sequence ID" value="CSC65764.1"/>
    <property type="molecule type" value="Genomic_DNA"/>
</dbReference>
<reference evidence="3 4" key="1">
    <citation type="submission" date="2015-07" db="EMBL/GenBank/DDBJ databases">
        <authorList>
            <consortium name="Pathogen Informatics"/>
        </authorList>
    </citation>
    <scope>NUCLEOTIDE SEQUENCE [LARGE SCALE GENOMIC DNA]</scope>
    <source>
        <strain evidence="2 3">A316</strain>
        <strain evidence="1 4">A51</strain>
    </source>
</reference>
<dbReference type="Proteomes" id="UP000041770">
    <property type="component" value="Unassembled WGS sequence"/>
</dbReference>
<evidence type="ECO:0000313" key="1">
    <source>
        <dbReference type="EMBL" id="CSA14068.1"/>
    </source>
</evidence>
<evidence type="ECO:0000313" key="3">
    <source>
        <dbReference type="Proteomes" id="UP000041770"/>
    </source>
</evidence>
<dbReference type="AlphaFoldDB" id="A0A655UAQ1"/>